<reference evidence="4 5" key="1">
    <citation type="submission" date="2017-09" db="EMBL/GenBank/DDBJ databases">
        <title>Large-scale bioinformatics analysis of Bacillus genomes uncovers conserved roles of natural products in bacterial physiology.</title>
        <authorList>
            <consortium name="Agbiome Team Llc"/>
            <person name="Bleich R.M."/>
            <person name="Grubbs K.J."/>
            <person name="Santa Maria K.C."/>
            <person name="Allen S.E."/>
            <person name="Farag S."/>
            <person name="Shank E.A."/>
            <person name="Bowers A."/>
        </authorList>
    </citation>
    <scope>NUCLEOTIDE SEQUENCE [LARGE SCALE GENOMIC DNA]</scope>
    <source>
        <strain evidence="3 5">AFS030179</strain>
        <strain evidence="2 4">AFS094940</strain>
    </source>
</reference>
<organism evidence="2 4">
    <name type="scientific">Bacillus thuringiensis</name>
    <dbReference type="NCBI Taxonomy" id="1428"/>
    <lineage>
        <taxon>Bacteria</taxon>
        <taxon>Bacillati</taxon>
        <taxon>Bacillota</taxon>
        <taxon>Bacilli</taxon>
        <taxon>Bacillales</taxon>
        <taxon>Bacillaceae</taxon>
        <taxon>Bacillus</taxon>
        <taxon>Bacillus cereus group</taxon>
    </lineage>
</organism>
<gene>
    <name evidence="3" type="ORF">COE48_05360</name>
    <name evidence="2" type="ORF">CON01_00895</name>
</gene>
<feature type="region of interest" description="Disordered" evidence="1">
    <location>
        <begin position="259"/>
        <end position="286"/>
    </location>
</feature>
<feature type="compositionally biased region" description="Basic residues" evidence="1">
    <location>
        <begin position="277"/>
        <end position="286"/>
    </location>
</feature>
<evidence type="ECO:0000313" key="4">
    <source>
        <dbReference type="Proteomes" id="UP000220127"/>
    </source>
</evidence>
<sequence length="346" mass="39570">MAKNQDTKLEQTKSKVKLQGVITRLSTNDNAYTMGKTATNKEYKSLRFMIKTADKDGTVNEVPVELFGMEQDNVYAYSRDKGEGKMFPFGNRNNLPDGYHMFGVRINLGEEGQNLHAYDAVDELFNNLQDGMEVYMNGHIELSKYKGKDEVEREQKRFVIESIGALKNGIDFESEEFVETAVFEQEMVIVDVDVDKKEKKAFVTGRTISYGDKFNDGSFVINFGDDEELKDLAKIFSKLGFGDFLKVHGTVINRAETVETEEEEEPKLDKSNPFAKHAGKEKHKSLNTRTTKNFINELRIEGVDASTFEKKKYKEEDFVVAVKEEKVTTTENPFLDKKEEEGEDLW</sequence>
<feature type="region of interest" description="Disordered" evidence="1">
    <location>
        <begin position="327"/>
        <end position="346"/>
    </location>
</feature>
<evidence type="ECO:0000256" key="1">
    <source>
        <dbReference type="SAM" id="MobiDB-lite"/>
    </source>
</evidence>
<dbReference type="EMBL" id="NVMD01000002">
    <property type="protein sequence ID" value="PED16439.1"/>
    <property type="molecule type" value="Genomic_DNA"/>
</dbReference>
<dbReference type="Proteomes" id="UP000223445">
    <property type="component" value="Unassembled WGS sequence"/>
</dbReference>
<dbReference type="Proteomes" id="UP000220127">
    <property type="component" value="Unassembled WGS sequence"/>
</dbReference>
<evidence type="ECO:0000313" key="5">
    <source>
        <dbReference type="Proteomes" id="UP000223445"/>
    </source>
</evidence>
<dbReference type="EMBL" id="NUPM01000005">
    <property type="protein sequence ID" value="PGZ05013.1"/>
    <property type="molecule type" value="Genomic_DNA"/>
</dbReference>
<protein>
    <submittedName>
        <fullName evidence="2">Uncharacterized protein</fullName>
    </submittedName>
</protein>
<evidence type="ECO:0000313" key="3">
    <source>
        <dbReference type="EMBL" id="PGZ05013.1"/>
    </source>
</evidence>
<dbReference type="AlphaFoldDB" id="A0A9X6U4N6"/>
<feature type="compositionally biased region" description="Basic and acidic residues" evidence="1">
    <location>
        <begin position="327"/>
        <end position="340"/>
    </location>
</feature>
<dbReference type="RefSeq" id="WP_097877096.1">
    <property type="nucleotide sequence ID" value="NZ_NUPM01000005.1"/>
</dbReference>
<proteinExistence type="predicted"/>
<evidence type="ECO:0000313" key="2">
    <source>
        <dbReference type="EMBL" id="PED16439.1"/>
    </source>
</evidence>
<comment type="caution">
    <text evidence="2">The sequence shown here is derived from an EMBL/GenBank/DDBJ whole genome shotgun (WGS) entry which is preliminary data.</text>
</comment>
<accession>A0A9X6U4N6</accession>
<name>A0A9X6U4N6_BACTU</name>